<sequence length="107" mass="11858">MPKTELNNTYPKVCFRIIDTDSHIVLQENVMKTWDPIRTSGSPVVTTPQRQLETHFSPPHQAAGLTRPVIRTVLTAYRDIIPCLVALSCIGGTEGPQREPRGVHKGA</sequence>
<dbReference type="EMBL" id="VEVO01000003">
    <property type="protein sequence ID" value="KAF0044405.1"/>
    <property type="molecule type" value="Genomic_DNA"/>
</dbReference>
<protein>
    <submittedName>
        <fullName evidence="1">Uncharacterized protein</fullName>
    </submittedName>
</protein>
<reference evidence="1 2" key="1">
    <citation type="submission" date="2019-06" db="EMBL/GenBank/DDBJ databases">
        <title>Draft genomes of female and male turbot (Scophthalmus maximus).</title>
        <authorList>
            <person name="Xu H."/>
            <person name="Xu X.-W."/>
            <person name="Shao C."/>
            <person name="Chen S."/>
        </authorList>
    </citation>
    <scope>NUCLEOTIDE SEQUENCE [LARGE SCALE GENOMIC DNA]</scope>
    <source>
        <strain evidence="1">Ysfricsl-2016a</strain>
        <tissue evidence="1">Blood</tissue>
    </source>
</reference>
<evidence type="ECO:0000313" key="2">
    <source>
        <dbReference type="Proteomes" id="UP000438429"/>
    </source>
</evidence>
<gene>
    <name evidence="1" type="ORF">F2P81_003563</name>
</gene>
<proteinExistence type="predicted"/>
<dbReference type="Proteomes" id="UP000438429">
    <property type="component" value="Unassembled WGS sequence"/>
</dbReference>
<evidence type="ECO:0000313" key="1">
    <source>
        <dbReference type="EMBL" id="KAF0044405.1"/>
    </source>
</evidence>
<name>A0A6A4TGS9_SCOMX</name>
<comment type="caution">
    <text evidence="1">The sequence shown here is derived from an EMBL/GenBank/DDBJ whole genome shotgun (WGS) entry which is preliminary data.</text>
</comment>
<dbReference type="AlphaFoldDB" id="A0A6A4TGS9"/>
<organism evidence="1 2">
    <name type="scientific">Scophthalmus maximus</name>
    <name type="common">Turbot</name>
    <name type="synonym">Psetta maxima</name>
    <dbReference type="NCBI Taxonomy" id="52904"/>
    <lineage>
        <taxon>Eukaryota</taxon>
        <taxon>Metazoa</taxon>
        <taxon>Chordata</taxon>
        <taxon>Craniata</taxon>
        <taxon>Vertebrata</taxon>
        <taxon>Euteleostomi</taxon>
        <taxon>Actinopterygii</taxon>
        <taxon>Neopterygii</taxon>
        <taxon>Teleostei</taxon>
        <taxon>Neoteleostei</taxon>
        <taxon>Acanthomorphata</taxon>
        <taxon>Carangaria</taxon>
        <taxon>Pleuronectiformes</taxon>
        <taxon>Pleuronectoidei</taxon>
        <taxon>Scophthalmidae</taxon>
        <taxon>Scophthalmus</taxon>
    </lineage>
</organism>
<accession>A0A6A4TGS9</accession>